<evidence type="ECO:0000313" key="12">
    <source>
        <dbReference type="Proteomes" id="UP000619260"/>
    </source>
</evidence>
<dbReference type="PROSITE" id="PS50109">
    <property type="entry name" value="HIS_KIN"/>
    <property type="match status" value="1"/>
</dbReference>
<name>A0A8J3YFY3_9ACTN</name>
<dbReference type="RefSeq" id="WP_275415533.1">
    <property type="nucleotide sequence ID" value="NZ_BOPF01000002.1"/>
</dbReference>
<evidence type="ECO:0000313" key="11">
    <source>
        <dbReference type="EMBL" id="GIJ43518.1"/>
    </source>
</evidence>
<evidence type="ECO:0000256" key="4">
    <source>
        <dbReference type="ARBA" id="ARBA00022679"/>
    </source>
</evidence>
<keyword evidence="12" id="KW-1185">Reference proteome</keyword>
<proteinExistence type="predicted"/>
<dbReference type="InterPro" id="IPR003594">
    <property type="entry name" value="HATPase_dom"/>
</dbReference>
<feature type="region of interest" description="Disordered" evidence="8">
    <location>
        <begin position="649"/>
        <end position="821"/>
    </location>
</feature>
<dbReference type="Pfam" id="PF02518">
    <property type="entry name" value="HATPase_c"/>
    <property type="match status" value="1"/>
</dbReference>
<keyword evidence="4" id="KW-0808">Transferase</keyword>
<dbReference type="PROSITE" id="PS50906">
    <property type="entry name" value="NIT"/>
    <property type="match status" value="1"/>
</dbReference>
<keyword evidence="3" id="KW-0597">Phosphoprotein</keyword>
<dbReference type="EC" id="2.7.13.3" evidence="2"/>
<dbReference type="Pfam" id="PF08376">
    <property type="entry name" value="NIT"/>
    <property type="match status" value="1"/>
</dbReference>
<dbReference type="PANTHER" id="PTHR45436">
    <property type="entry name" value="SENSOR HISTIDINE KINASE YKOH"/>
    <property type="match status" value="1"/>
</dbReference>
<evidence type="ECO:0000256" key="1">
    <source>
        <dbReference type="ARBA" id="ARBA00000085"/>
    </source>
</evidence>
<keyword evidence="7" id="KW-1133">Transmembrane helix</keyword>
<evidence type="ECO:0000259" key="10">
    <source>
        <dbReference type="PROSITE" id="PS50906"/>
    </source>
</evidence>
<dbReference type="GO" id="GO:0005886">
    <property type="term" value="C:plasma membrane"/>
    <property type="evidence" value="ECO:0007669"/>
    <property type="project" value="TreeGrafter"/>
</dbReference>
<organism evidence="11 12">
    <name type="scientific">Virgisporangium aliadipatigenens</name>
    <dbReference type="NCBI Taxonomy" id="741659"/>
    <lineage>
        <taxon>Bacteria</taxon>
        <taxon>Bacillati</taxon>
        <taxon>Actinomycetota</taxon>
        <taxon>Actinomycetes</taxon>
        <taxon>Micromonosporales</taxon>
        <taxon>Micromonosporaceae</taxon>
        <taxon>Virgisporangium</taxon>
    </lineage>
</organism>
<reference evidence="11" key="1">
    <citation type="submission" date="2021-01" db="EMBL/GenBank/DDBJ databases">
        <title>Whole genome shotgun sequence of Virgisporangium aliadipatigenens NBRC 105644.</title>
        <authorList>
            <person name="Komaki H."/>
            <person name="Tamura T."/>
        </authorList>
    </citation>
    <scope>NUCLEOTIDE SEQUENCE</scope>
    <source>
        <strain evidence="11">NBRC 105644</strain>
    </source>
</reference>
<dbReference type="SMART" id="SM00387">
    <property type="entry name" value="HATPase_c"/>
    <property type="match status" value="1"/>
</dbReference>
<sequence length="821" mass="87324">MPAIFPRRRKASGAVRSRTTNLRGKIVALLLSLVLLWAFAAWVTGREGLGLLWVQTHNSKIYQPSEPLLLDLQTERRLSTAYLGGPATAPRDALAAARADAERHARAFRSSVQDWQADLATGDELRARIDGLLAGLDALTATRKAVDTRTIDRSKAADAFTGVIDGIFRVYDSLAGLDDKEIAADAAALIQLNRMWELISREDAMFTGVIAAGSMTATEHHQFTQFVGTQRFLGTETAAKLTEADRARYDAAAAGPDFTRLRALEDKVVNEAKAGAKPPVSNEEWRAAVEPALATLHGVVLTGGDDIVGRSTPVALGVLLRLLLAAGLGLIAVIASIGLSISTARALVARLEQLRDAAHHLADERLPDVVNRLGQGEKLDVAAAAPPLALGDDDVIGQVTTAFNAVQETAIRTAVEQAELRRSVRDVFLSISRRTQALVHRQLTLLDRMERREDDPQDLEDLFRIDHLATRMRRNAENLLVLTGANPGRVWRRNIPVVDVVRAAVAEVEDYTRVNVLPLGPVELTGRSVGDVIHLLAELIDNALSFSPPHTVVEIKGQLVANGYVVEIEDRGLGMSPEDLAVANERITSDREYRLSDNASQLGLYVVSRLTARHGVRVQLKDSAYGGTLAIVLLPLSIVAVHDAEPDEPAPLPLPAEPTAAAAARPAPPTRTAATNAAGAPENAPPGAADLPPPAPAPLPPLPQRPSPVPSAGPRHARPPSDVDGATAGAAVSQEDADTVALGGSQTPSGLPIRVRQRRPTAGRAAPPAPGSGPAEEPPSEPAVTDGSSPEDIRRRMGSYQQGTREGRAAAARLTDPDAAE</sequence>
<evidence type="ECO:0000256" key="5">
    <source>
        <dbReference type="ARBA" id="ARBA00022692"/>
    </source>
</evidence>
<keyword evidence="7" id="KW-0472">Membrane</keyword>
<feature type="domain" description="Histidine kinase" evidence="9">
    <location>
        <begin position="532"/>
        <end position="638"/>
    </location>
</feature>
<dbReference type="GO" id="GO:0000160">
    <property type="term" value="P:phosphorelay signal transduction system"/>
    <property type="evidence" value="ECO:0007669"/>
    <property type="project" value="TreeGrafter"/>
</dbReference>
<dbReference type="PANTHER" id="PTHR45436:SF5">
    <property type="entry name" value="SENSOR HISTIDINE KINASE TRCS"/>
    <property type="match status" value="1"/>
</dbReference>
<feature type="domain" description="NIT" evidence="10">
    <location>
        <begin position="63"/>
        <end position="314"/>
    </location>
</feature>
<evidence type="ECO:0000256" key="8">
    <source>
        <dbReference type="SAM" id="MobiDB-lite"/>
    </source>
</evidence>
<evidence type="ECO:0000256" key="7">
    <source>
        <dbReference type="ARBA" id="ARBA00022989"/>
    </source>
</evidence>
<keyword evidence="5" id="KW-0812">Transmembrane</keyword>
<comment type="catalytic activity">
    <reaction evidence="1">
        <text>ATP + protein L-histidine = ADP + protein N-phospho-L-histidine.</text>
        <dbReference type="EC" id="2.7.13.3"/>
    </reaction>
</comment>
<dbReference type="GO" id="GO:0004673">
    <property type="term" value="F:protein histidine kinase activity"/>
    <property type="evidence" value="ECO:0007669"/>
    <property type="project" value="UniProtKB-EC"/>
</dbReference>
<protein>
    <recommendedName>
        <fullName evidence="2">histidine kinase</fullName>
        <ecNumber evidence="2">2.7.13.3</ecNumber>
    </recommendedName>
</protein>
<evidence type="ECO:0000256" key="2">
    <source>
        <dbReference type="ARBA" id="ARBA00012438"/>
    </source>
</evidence>
<dbReference type="InterPro" id="IPR050428">
    <property type="entry name" value="TCS_sensor_his_kinase"/>
</dbReference>
<evidence type="ECO:0000256" key="6">
    <source>
        <dbReference type="ARBA" id="ARBA00022777"/>
    </source>
</evidence>
<feature type="compositionally biased region" description="Low complexity" evidence="8">
    <location>
        <begin position="657"/>
        <end position="690"/>
    </location>
</feature>
<accession>A0A8J3YFY3</accession>
<dbReference type="EMBL" id="BOPF01000002">
    <property type="protein sequence ID" value="GIJ43518.1"/>
    <property type="molecule type" value="Genomic_DNA"/>
</dbReference>
<dbReference type="InterPro" id="IPR010910">
    <property type="entry name" value="Nitrate/nitrite_sensing_bac"/>
</dbReference>
<feature type="compositionally biased region" description="Pro residues" evidence="8">
    <location>
        <begin position="691"/>
        <end position="711"/>
    </location>
</feature>
<evidence type="ECO:0000256" key="3">
    <source>
        <dbReference type="ARBA" id="ARBA00022553"/>
    </source>
</evidence>
<comment type="caution">
    <text evidence="11">The sequence shown here is derived from an EMBL/GenBank/DDBJ whole genome shotgun (WGS) entry which is preliminary data.</text>
</comment>
<feature type="compositionally biased region" description="Pro residues" evidence="8">
    <location>
        <begin position="767"/>
        <end position="781"/>
    </location>
</feature>
<dbReference type="SUPFAM" id="SSF55874">
    <property type="entry name" value="ATPase domain of HSP90 chaperone/DNA topoisomerase II/histidine kinase"/>
    <property type="match status" value="1"/>
</dbReference>
<dbReference type="InterPro" id="IPR005467">
    <property type="entry name" value="His_kinase_dom"/>
</dbReference>
<evidence type="ECO:0000259" key="9">
    <source>
        <dbReference type="PROSITE" id="PS50109"/>
    </source>
</evidence>
<dbReference type="InterPro" id="IPR013587">
    <property type="entry name" value="Nitrate/nitrite_sensing"/>
</dbReference>
<dbReference type="Gene3D" id="3.30.565.10">
    <property type="entry name" value="Histidine kinase-like ATPase, C-terminal domain"/>
    <property type="match status" value="1"/>
</dbReference>
<gene>
    <name evidence="11" type="ORF">Val02_04040</name>
</gene>
<dbReference type="Proteomes" id="UP000619260">
    <property type="component" value="Unassembled WGS sequence"/>
</dbReference>
<keyword evidence="6" id="KW-0418">Kinase</keyword>
<dbReference type="AlphaFoldDB" id="A0A8J3YFY3"/>
<dbReference type="InterPro" id="IPR036890">
    <property type="entry name" value="HATPase_C_sf"/>
</dbReference>